<dbReference type="GO" id="GO:0006364">
    <property type="term" value="P:rRNA processing"/>
    <property type="evidence" value="ECO:0007669"/>
    <property type="project" value="UniProtKB-KW"/>
</dbReference>
<keyword evidence="6" id="KW-0698">rRNA processing</keyword>
<evidence type="ECO:0000256" key="11">
    <source>
        <dbReference type="ARBA" id="ARBA00022730"/>
    </source>
</evidence>
<keyword evidence="12" id="KW-0255">Endonuclease</keyword>
<dbReference type="Proteomes" id="UP000231632">
    <property type="component" value="Unassembled WGS sequence"/>
</dbReference>
<feature type="region of interest" description="Disordered" evidence="16">
    <location>
        <begin position="79"/>
        <end position="111"/>
    </location>
</feature>
<evidence type="ECO:0000256" key="5">
    <source>
        <dbReference type="ARBA" id="ARBA00022490"/>
    </source>
</evidence>
<keyword evidence="13" id="KW-0378">Hydrolase</keyword>
<dbReference type="Pfam" id="PF20833">
    <property type="entry name" value="RNase_E_G_Thio"/>
    <property type="match status" value="1"/>
</dbReference>
<evidence type="ECO:0000259" key="17">
    <source>
        <dbReference type="SMART" id="SM00316"/>
    </source>
</evidence>
<dbReference type="PANTHER" id="PTHR30001">
    <property type="entry name" value="RIBONUCLEASE"/>
    <property type="match status" value="1"/>
</dbReference>
<keyword evidence="8" id="KW-0819">tRNA processing</keyword>
<evidence type="ECO:0000256" key="15">
    <source>
        <dbReference type="ARBA" id="ARBA00022884"/>
    </source>
</evidence>
<organism evidence="18 19">
    <name type="scientific">Mariprofundus micogutta</name>
    <dbReference type="NCBI Taxonomy" id="1921010"/>
    <lineage>
        <taxon>Bacteria</taxon>
        <taxon>Pseudomonadati</taxon>
        <taxon>Pseudomonadota</taxon>
        <taxon>Candidatius Mariprofundia</taxon>
        <taxon>Mariprofundales</taxon>
        <taxon>Mariprofundaceae</taxon>
        <taxon>Mariprofundus</taxon>
    </lineage>
</organism>
<dbReference type="InterPro" id="IPR004659">
    <property type="entry name" value="RNase_E/G"/>
</dbReference>
<dbReference type="GO" id="GO:0008033">
    <property type="term" value="P:tRNA processing"/>
    <property type="evidence" value="ECO:0007669"/>
    <property type="project" value="UniProtKB-KW"/>
</dbReference>
<keyword evidence="14" id="KW-0460">Magnesium</keyword>
<accession>A0A1L8CQU3</accession>
<dbReference type="InterPro" id="IPR003029">
    <property type="entry name" value="S1_domain"/>
</dbReference>
<feature type="domain" description="S1 motif" evidence="17">
    <location>
        <begin position="37"/>
        <end position="141"/>
    </location>
</feature>
<keyword evidence="10" id="KW-0479">Metal-binding</keyword>
<dbReference type="NCBIfam" id="TIGR00757">
    <property type="entry name" value="RNaseEG"/>
    <property type="match status" value="1"/>
</dbReference>
<dbReference type="STRING" id="1921010.MMIC_P2245"/>
<keyword evidence="7" id="KW-0820">tRNA-binding</keyword>
<dbReference type="GO" id="GO:0005737">
    <property type="term" value="C:cytoplasm"/>
    <property type="evidence" value="ECO:0007669"/>
    <property type="project" value="UniProtKB-SubCell"/>
</dbReference>
<evidence type="ECO:0000256" key="4">
    <source>
        <dbReference type="ARBA" id="ARBA00017719"/>
    </source>
</evidence>
<dbReference type="EMBL" id="BDFD01000024">
    <property type="protein sequence ID" value="GAV21263.1"/>
    <property type="molecule type" value="Genomic_DNA"/>
</dbReference>
<comment type="subcellular location">
    <subcellularLocation>
        <location evidence="2">Cytoplasm</location>
    </subcellularLocation>
</comment>
<dbReference type="GO" id="GO:0016787">
    <property type="term" value="F:hydrolase activity"/>
    <property type="evidence" value="ECO:0007669"/>
    <property type="project" value="UniProtKB-KW"/>
</dbReference>
<evidence type="ECO:0000256" key="1">
    <source>
        <dbReference type="ARBA" id="ARBA00001946"/>
    </source>
</evidence>
<dbReference type="CDD" id="cd04453">
    <property type="entry name" value="S1_RNase_E"/>
    <property type="match status" value="1"/>
</dbReference>
<dbReference type="Gene3D" id="2.40.50.140">
    <property type="entry name" value="Nucleic acid-binding proteins"/>
    <property type="match status" value="1"/>
</dbReference>
<keyword evidence="5" id="KW-0963">Cytoplasm</keyword>
<keyword evidence="11" id="KW-0699">rRNA-binding</keyword>
<feature type="compositionally biased region" description="Acidic residues" evidence="16">
    <location>
        <begin position="81"/>
        <end position="99"/>
    </location>
</feature>
<comment type="caution">
    <text evidence="18">The sequence shown here is derived from an EMBL/GenBank/DDBJ whole genome shotgun (WGS) entry which is preliminary data.</text>
</comment>
<dbReference type="GO" id="GO:0046872">
    <property type="term" value="F:metal ion binding"/>
    <property type="evidence" value="ECO:0007669"/>
    <property type="project" value="UniProtKB-KW"/>
</dbReference>
<gene>
    <name evidence="18" type="ORF">MMIC_P2245</name>
</gene>
<dbReference type="SUPFAM" id="SSF50249">
    <property type="entry name" value="Nucleic acid-binding proteins"/>
    <property type="match status" value="1"/>
</dbReference>
<dbReference type="Gene3D" id="3.40.1260.20">
    <property type="entry name" value="Ribonuclease E, catalytic domain"/>
    <property type="match status" value="1"/>
</dbReference>
<dbReference type="InterPro" id="IPR048583">
    <property type="entry name" value="RNase_E_G_thioredoxin-like"/>
</dbReference>
<dbReference type="GO" id="GO:0004540">
    <property type="term" value="F:RNA nuclease activity"/>
    <property type="evidence" value="ECO:0007669"/>
    <property type="project" value="InterPro"/>
</dbReference>
<dbReference type="GO" id="GO:0000049">
    <property type="term" value="F:tRNA binding"/>
    <property type="evidence" value="ECO:0007669"/>
    <property type="project" value="UniProtKB-KW"/>
</dbReference>
<keyword evidence="15" id="KW-0694">RNA-binding</keyword>
<evidence type="ECO:0000256" key="12">
    <source>
        <dbReference type="ARBA" id="ARBA00022759"/>
    </source>
</evidence>
<evidence type="ECO:0000256" key="2">
    <source>
        <dbReference type="ARBA" id="ARBA00004496"/>
    </source>
</evidence>
<evidence type="ECO:0000256" key="7">
    <source>
        <dbReference type="ARBA" id="ARBA00022555"/>
    </source>
</evidence>
<protein>
    <recommendedName>
        <fullName evidence="4">Ribonuclease G</fullName>
    </recommendedName>
</protein>
<name>A0A1L8CQU3_9PROT</name>
<dbReference type="PANTHER" id="PTHR30001:SF0">
    <property type="entry name" value="RIBONUCLEASE G"/>
    <property type="match status" value="1"/>
</dbReference>
<dbReference type="Pfam" id="PF10150">
    <property type="entry name" value="RNase_E_G"/>
    <property type="match status" value="1"/>
</dbReference>
<evidence type="ECO:0000256" key="9">
    <source>
        <dbReference type="ARBA" id="ARBA00022722"/>
    </source>
</evidence>
<dbReference type="InterPro" id="IPR019307">
    <property type="entry name" value="RNA-bd_AU-1/RNase_E/G"/>
</dbReference>
<evidence type="ECO:0000256" key="16">
    <source>
        <dbReference type="SAM" id="MobiDB-lite"/>
    </source>
</evidence>
<dbReference type="GO" id="GO:0004519">
    <property type="term" value="F:endonuclease activity"/>
    <property type="evidence" value="ECO:0007669"/>
    <property type="project" value="UniProtKB-KW"/>
</dbReference>
<dbReference type="GO" id="GO:0019843">
    <property type="term" value="F:rRNA binding"/>
    <property type="evidence" value="ECO:0007669"/>
    <property type="project" value="UniProtKB-KW"/>
</dbReference>
<evidence type="ECO:0000256" key="3">
    <source>
        <dbReference type="ARBA" id="ARBA00005663"/>
    </source>
</evidence>
<dbReference type="InterPro" id="IPR012340">
    <property type="entry name" value="NA-bd_OB-fold"/>
</dbReference>
<proteinExistence type="inferred from homology"/>
<evidence type="ECO:0000256" key="6">
    <source>
        <dbReference type="ARBA" id="ARBA00022552"/>
    </source>
</evidence>
<dbReference type="AlphaFoldDB" id="A0A1L8CQU3"/>
<evidence type="ECO:0000313" key="18">
    <source>
        <dbReference type="EMBL" id="GAV21263.1"/>
    </source>
</evidence>
<evidence type="ECO:0000256" key="13">
    <source>
        <dbReference type="ARBA" id="ARBA00022801"/>
    </source>
</evidence>
<comment type="cofactor">
    <cofactor evidence="1">
        <name>Mg(2+)</name>
        <dbReference type="ChEBI" id="CHEBI:18420"/>
    </cofactor>
</comment>
<keyword evidence="19" id="KW-1185">Reference proteome</keyword>
<evidence type="ECO:0000313" key="19">
    <source>
        <dbReference type="Proteomes" id="UP000231632"/>
    </source>
</evidence>
<dbReference type="SMART" id="SM00316">
    <property type="entry name" value="S1"/>
    <property type="match status" value="1"/>
</dbReference>
<dbReference type="RefSeq" id="WP_072660557.1">
    <property type="nucleotide sequence ID" value="NZ_BDFD01000024.1"/>
</dbReference>
<evidence type="ECO:0000256" key="8">
    <source>
        <dbReference type="ARBA" id="ARBA00022694"/>
    </source>
</evidence>
<reference evidence="18 19" key="1">
    <citation type="journal article" date="2017" name="Arch. Microbiol.">
        <title>Mariprofundus micogutta sp. nov., a novel iron-oxidizing zetaproteobacterium isolated from a deep-sea hydrothermal field at the Bayonnaise knoll of the Izu-Ogasawara arc, and a description of Mariprofundales ord. nov. and Zetaproteobacteria classis nov.</title>
        <authorList>
            <person name="Makita H."/>
            <person name="Tanaka E."/>
            <person name="Mitsunobu S."/>
            <person name="Miyazaki M."/>
            <person name="Nunoura T."/>
            <person name="Uematsu K."/>
            <person name="Takaki Y."/>
            <person name="Nishi S."/>
            <person name="Shimamura S."/>
            <person name="Takai K."/>
        </authorList>
    </citation>
    <scope>NUCLEOTIDE SEQUENCE [LARGE SCALE GENOMIC DNA]</scope>
    <source>
        <strain evidence="18 19">ET2</strain>
    </source>
</reference>
<dbReference type="OrthoDB" id="5287695at2"/>
<evidence type="ECO:0000256" key="10">
    <source>
        <dbReference type="ARBA" id="ARBA00022723"/>
    </source>
</evidence>
<sequence length="508" mass="57835">MSVELLVNVAPFETRIARIENNLAEEIYIERERERGLKGNIYKGRVQRVLPGIQAAFVDIDMEKAGFLYAGDIATAKQSDDEISEEIEDSDDGDNGEETAETRPSRRNAPPIANLIKDGQELMVQVSREPIASKGPRLTTQVGLAGRYLVYLPHLDHVGIARRLEDPQERERLLAIGEAINPEKGGIIIRTVAEGRQESEMKQDLDFLLRLWQDIEKRSKSSALGKMIHKELNLYLRVMRDYVDADVEKIHIDSREAYESMKKFARRFMPEVAKKLYYYPGERPIFDVYGVEDAIDRALQRRVPLKSGGHIVIDQTEALIAIDVNSGSFVGSRNMEETGFKTNLEAVHEIVHQLRLRNLGGIIVVDFIDMQEEENKQRLMEVLEEALKRDKAKTHIVQLSELGLVEMTRKRTRESLGRILLNECHRCHGVGSSKSPTTICYELFRVVVAEARAYPCEKLMVIAHPSIIDLLLGEENKGVEQLESFLNKEITLKSDEDFAEDHYEVVLQ</sequence>
<keyword evidence="9" id="KW-0540">Nuclease</keyword>
<comment type="similarity">
    <text evidence="3">Belongs to the RNase E/G family. RNase G subfamily.</text>
</comment>
<evidence type="ECO:0000256" key="14">
    <source>
        <dbReference type="ARBA" id="ARBA00022842"/>
    </source>
</evidence>